<keyword evidence="3 6" id="KW-0808">Transferase</keyword>
<evidence type="ECO:0000256" key="1">
    <source>
        <dbReference type="ARBA" id="ARBA00004184"/>
    </source>
</evidence>
<evidence type="ECO:0000256" key="2">
    <source>
        <dbReference type="ARBA" id="ARBA00007937"/>
    </source>
</evidence>
<dbReference type="Proteomes" id="UP001627154">
    <property type="component" value="Unassembled WGS sequence"/>
</dbReference>
<dbReference type="AlphaFoldDB" id="A0ABD2X5A8"/>
<dbReference type="SMART" id="SM00563">
    <property type="entry name" value="PlsC"/>
    <property type="match status" value="1"/>
</dbReference>
<evidence type="ECO:0000259" key="7">
    <source>
        <dbReference type="SMART" id="SM00563"/>
    </source>
</evidence>
<evidence type="ECO:0000313" key="8">
    <source>
        <dbReference type="EMBL" id="KAL3399989.1"/>
    </source>
</evidence>
<dbReference type="Pfam" id="PF19277">
    <property type="entry name" value="GPAT_C"/>
    <property type="match status" value="1"/>
</dbReference>
<dbReference type="PIRSF" id="PIRSF000437">
    <property type="entry name" value="GPAT_DHAPAT"/>
    <property type="match status" value="1"/>
</dbReference>
<keyword evidence="5 6" id="KW-0012">Acyltransferase</keyword>
<feature type="domain" description="Phospholipid/glycerol acyltransferase" evidence="7">
    <location>
        <begin position="134"/>
        <end position="263"/>
    </location>
</feature>
<accession>A0ABD2X5A8</accession>
<dbReference type="PANTHER" id="PTHR12563">
    <property type="entry name" value="GLYCEROL-3-PHOSPHATE ACYLTRANSFERASE"/>
    <property type="match status" value="1"/>
</dbReference>
<name>A0ABD2X5A8_9HYME</name>
<comment type="similarity">
    <text evidence="2 6">Belongs to the GPAT/DAPAT family.</text>
</comment>
<protein>
    <recommendedName>
        <fullName evidence="7">Phospholipid/glycerol acyltransferase domain-containing protein</fullName>
    </recommendedName>
</protein>
<comment type="subcellular location">
    <subcellularLocation>
        <location evidence="1">Endomembrane system</location>
        <topology evidence="1">Peripheral membrane protein</topology>
    </subcellularLocation>
</comment>
<dbReference type="GO" id="GO:0016746">
    <property type="term" value="F:acyltransferase activity"/>
    <property type="evidence" value="ECO:0007669"/>
    <property type="project" value="UniProtKB-KW"/>
</dbReference>
<dbReference type="Pfam" id="PF01553">
    <property type="entry name" value="Acyltransferase"/>
    <property type="match status" value="1"/>
</dbReference>
<dbReference type="InterPro" id="IPR022284">
    <property type="entry name" value="GPAT/DHAPAT"/>
</dbReference>
<dbReference type="PANTHER" id="PTHR12563:SF17">
    <property type="entry name" value="DIHYDROXYACETONE PHOSPHATE ACYLTRANSFERASE"/>
    <property type="match status" value="1"/>
</dbReference>
<evidence type="ECO:0000256" key="5">
    <source>
        <dbReference type="ARBA" id="ARBA00023315"/>
    </source>
</evidence>
<dbReference type="CDD" id="cd07993">
    <property type="entry name" value="LPLAT_DHAPAT-like"/>
    <property type="match status" value="1"/>
</dbReference>
<comment type="caution">
    <text evidence="8">The sequence shown here is derived from an EMBL/GenBank/DDBJ whole genome shotgun (WGS) entry which is preliminary data.</text>
</comment>
<evidence type="ECO:0000256" key="4">
    <source>
        <dbReference type="ARBA" id="ARBA00023136"/>
    </source>
</evidence>
<keyword evidence="9" id="KW-1185">Reference proteome</keyword>
<gene>
    <name evidence="8" type="ORF">TKK_006611</name>
</gene>
<evidence type="ECO:0000313" key="9">
    <source>
        <dbReference type="Proteomes" id="UP001627154"/>
    </source>
</evidence>
<dbReference type="InterPro" id="IPR002123">
    <property type="entry name" value="Plipid/glycerol_acylTrfase"/>
</dbReference>
<dbReference type="InterPro" id="IPR041728">
    <property type="entry name" value="GPAT/DHAPAT_LPLAT"/>
</dbReference>
<proteinExistence type="inferred from homology"/>
<reference evidence="8 9" key="1">
    <citation type="journal article" date="2024" name="bioRxiv">
        <title>A reference genome for Trichogramma kaykai: A tiny desert-dwelling parasitoid wasp with competing sex-ratio distorters.</title>
        <authorList>
            <person name="Culotta J."/>
            <person name="Lindsey A.R."/>
        </authorList>
    </citation>
    <scope>NUCLEOTIDE SEQUENCE [LARGE SCALE GENOMIC DNA]</scope>
    <source>
        <strain evidence="8 9">KSX58</strain>
    </source>
</reference>
<dbReference type="SUPFAM" id="SSF69593">
    <property type="entry name" value="Glycerol-3-phosphate (1)-acyltransferase"/>
    <property type="match status" value="1"/>
</dbReference>
<dbReference type="GO" id="GO:0012505">
    <property type="term" value="C:endomembrane system"/>
    <property type="evidence" value="ECO:0007669"/>
    <property type="project" value="UniProtKB-SubCell"/>
</dbReference>
<organism evidence="8 9">
    <name type="scientific">Trichogramma kaykai</name>
    <dbReference type="NCBI Taxonomy" id="54128"/>
    <lineage>
        <taxon>Eukaryota</taxon>
        <taxon>Metazoa</taxon>
        <taxon>Ecdysozoa</taxon>
        <taxon>Arthropoda</taxon>
        <taxon>Hexapoda</taxon>
        <taxon>Insecta</taxon>
        <taxon>Pterygota</taxon>
        <taxon>Neoptera</taxon>
        <taxon>Endopterygota</taxon>
        <taxon>Hymenoptera</taxon>
        <taxon>Apocrita</taxon>
        <taxon>Proctotrupomorpha</taxon>
        <taxon>Chalcidoidea</taxon>
        <taxon>Trichogrammatidae</taxon>
        <taxon>Trichogramma</taxon>
    </lineage>
</organism>
<keyword evidence="4" id="KW-0472">Membrane</keyword>
<dbReference type="InterPro" id="IPR045520">
    <property type="entry name" value="GPAT/DHAPAT_C"/>
</dbReference>
<dbReference type="EMBL" id="JBJJXI010000054">
    <property type="protein sequence ID" value="KAL3399989.1"/>
    <property type="molecule type" value="Genomic_DNA"/>
</dbReference>
<sequence>MKEENEKFTDVLIERRKTYDFLWASRSLQLQPAYKRSGGWIYSRKEIIDHVLENQNVELALNVMARQKNVPLTVVQNEARLIIEEIAGKMHMPTVRWLALILSKILKRILVSIRLNDDMLINVKNEMRKNVSQFVFVPTHRSYMDFILLSYLFFTYDMTIPNIASGMDFYHMKYVGEMLRKLGAFYMRRTFSNDPFYKHIFKAYISTLVAHSDRAIEFFIEGTRSRSQKTLTPKYGLLSMILESLYLSQVPEITFIPVSISYDKPLEERLFAYELLGVPKPPETTSGLFRSLSILKEPLAYGNVFFKFGIPIRAGDYVTHQVRFENVCRPEKKLPHEITTKLAYDIIECHKQNTILLPFNLVALLFNNRVYTNPKDFYSVDNLILDYKWLKQILIEKFQINFNPTAVNAPTPESMKEDIDKYEVLNSLQTHKDLLGIDSDQNIKIKDRHIGGIQSKSIKGYSLKETTLKLAIPVINVMIYVNPVFAYLSRPAMAAFCILTSQKDLVLKNYIMLRSLLSGEFALPTHLNESDIQKEGEMMTEFLSQDIYIQPFDENAIDNKNRLNLILSILILPFVGCLQNICKVLIEWCNVHNLLQKTIVIECQKLMEESLYHATELSRHPYTLALDVYPAILSSLVKCGHVTLDENQFYKPNKENLVSIVVELDNMLGQCSNGSYLNAFPSLIPEEILNLQAKL</sequence>
<evidence type="ECO:0000256" key="6">
    <source>
        <dbReference type="PIRNR" id="PIRNR000437"/>
    </source>
</evidence>
<evidence type="ECO:0000256" key="3">
    <source>
        <dbReference type="ARBA" id="ARBA00022679"/>
    </source>
</evidence>